<reference evidence="1 2" key="1">
    <citation type="journal article" date="2014" name="Nature">
        <title>Sequential evolution of bacterial morphology by co-option of a developmental regulator.</title>
        <authorList>
            <person name="Jiang C."/>
            <person name="Brown P.J."/>
            <person name="Ducret A."/>
            <person name="Brun Y.V."/>
        </authorList>
    </citation>
    <scope>NUCLEOTIDE SEQUENCE [LARGE SCALE GENOMIC DNA]</scope>
    <source>
        <strain evidence="1 2">DSM 16100</strain>
    </source>
</reference>
<organism evidence="1 2">
    <name type="scientific">Asticcacaulis benevestitus DSM 16100 = ATCC BAA-896</name>
    <dbReference type="NCBI Taxonomy" id="1121022"/>
    <lineage>
        <taxon>Bacteria</taxon>
        <taxon>Pseudomonadati</taxon>
        <taxon>Pseudomonadota</taxon>
        <taxon>Alphaproteobacteria</taxon>
        <taxon>Caulobacterales</taxon>
        <taxon>Caulobacteraceae</taxon>
        <taxon>Asticcacaulis</taxon>
    </lineage>
</organism>
<comment type="caution">
    <text evidence="1">The sequence shown here is derived from an EMBL/GenBank/DDBJ whole genome shotgun (WGS) entry which is preliminary data.</text>
</comment>
<evidence type="ECO:0000313" key="2">
    <source>
        <dbReference type="Proteomes" id="UP000017837"/>
    </source>
</evidence>
<dbReference type="EMBL" id="AWGB01000014">
    <property type="protein sequence ID" value="ESQ92268.1"/>
    <property type="molecule type" value="Genomic_DNA"/>
</dbReference>
<dbReference type="PATRIC" id="fig|1121022.4.peg.1789"/>
<sequence>MTSEVDEKGCFRLERHALVTFTLTDIVEQLLEEWNHQNVLMGLVITEVPEGYRMELDSTFGVGGHFIARNISVSVEAWRKP</sequence>
<name>V4RLW4_9CAUL</name>
<proteinExistence type="predicted"/>
<dbReference type="Proteomes" id="UP000017837">
    <property type="component" value="Unassembled WGS sequence"/>
</dbReference>
<dbReference type="STRING" id="1121022.GCA_000376105_02443"/>
<dbReference type="AlphaFoldDB" id="V4RLW4"/>
<gene>
    <name evidence="1" type="ORF">ABENE_08885</name>
</gene>
<evidence type="ECO:0000313" key="1">
    <source>
        <dbReference type="EMBL" id="ESQ92268.1"/>
    </source>
</evidence>
<keyword evidence="2" id="KW-1185">Reference proteome</keyword>
<accession>V4RLW4</accession>
<protein>
    <submittedName>
        <fullName evidence="1">Uncharacterized protein</fullName>
    </submittedName>
</protein>